<dbReference type="Proteomes" id="UP001225598">
    <property type="component" value="Chromosome"/>
</dbReference>
<name>A0ABY8VH69_9CORY</name>
<dbReference type="EMBL" id="CP126969">
    <property type="protein sequence ID" value="WIM67608.1"/>
    <property type="molecule type" value="Genomic_DNA"/>
</dbReference>
<evidence type="ECO:0000313" key="1">
    <source>
        <dbReference type="EMBL" id="WIM67608.1"/>
    </source>
</evidence>
<dbReference type="RefSeq" id="WP_284824822.1">
    <property type="nucleotide sequence ID" value="NZ_CP126969.1"/>
</dbReference>
<evidence type="ECO:0008006" key="3">
    <source>
        <dbReference type="Google" id="ProtNLM"/>
    </source>
</evidence>
<dbReference type="Gene3D" id="1.25.40.10">
    <property type="entry name" value="Tetratricopeptide repeat domain"/>
    <property type="match status" value="1"/>
</dbReference>
<keyword evidence="2" id="KW-1185">Reference proteome</keyword>
<organism evidence="1 2">
    <name type="scientific">Corynebacterium breve</name>
    <dbReference type="NCBI Taxonomy" id="3049799"/>
    <lineage>
        <taxon>Bacteria</taxon>
        <taxon>Bacillati</taxon>
        <taxon>Actinomycetota</taxon>
        <taxon>Actinomycetes</taxon>
        <taxon>Mycobacteriales</taxon>
        <taxon>Corynebacteriaceae</taxon>
        <taxon>Corynebacterium</taxon>
    </lineage>
</organism>
<accession>A0ABY8VH69</accession>
<evidence type="ECO:0000313" key="2">
    <source>
        <dbReference type="Proteomes" id="UP001225598"/>
    </source>
</evidence>
<gene>
    <name evidence="1" type="ORF">QP027_11060</name>
</gene>
<proteinExistence type="predicted"/>
<sequence>MSESLSRIAFQLQETAQSINPRIARVDHTVALHLATHYGNEFLPEGTWEQMYRAVSALHENNRHEDVIDFFDALSTNLNISMRSSEYPVYIRLLFTLRDSRYALDNAKGAQSISSSAVMWAMFDEDGEFTDITQLYDDDLIQELLFEFVRTLHLIEVDEAEELKALQLALSRLADPVSLSIAAHRMGKIFFNQEDFSKSFTHAQQSLKFAEEAKDYWEIEKAIRLLSDLFEVAGDPSRQAGILIEGLHKMPLTTESGFNEHMAVYRLKFRLAELNEGAGQIANAKSLFLQAAEHLEMAQEVESAQELRDRATQL</sequence>
<protein>
    <recommendedName>
        <fullName evidence="3">Tetratricopeptide repeat protein</fullName>
    </recommendedName>
</protein>
<reference evidence="1 2" key="1">
    <citation type="submission" date="2023-05" db="EMBL/GenBank/DDBJ databases">
        <title>Corynebacterium suedekumii sp. nov. and Corynebacterium breve sp. nov. isolated from raw cow's milk.</title>
        <authorList>
            <person name="Baer M.K."/>
            <person name="Mehl L."/>
            <person name="Hellmuth R."/>
            <person name="Marke G."/>
            <person name="Lipski A."/>
        </authorList>
    </citation>
    <scope>NUCLEOTIDE SEQUENCE [LARGE SCALE GENOMIC DNA]</scope>
    <source>
        <strain evidence="1 2">R4</strain>
    </source>
</reference>
<dbReference type="InterPro" id="IPR011990">
    <property type="entry name" value="TPR-like_helical_dom_sf"/>
</dbReference>